<reference evidence="2 3" key="1">
    <citation type="journal article" date="2013" name="BMC Genomics">
        <title>Genomics-driven discovery of the pneumocandin biosynthetic gene cluster in the fungus Glarea lozoyensis.</title>
        <authorList>
            <person name="Chen L."/>
            <person name="Yue Q."/>
            <person name="Zhang X."/>
            <person name="Xiang M."/>
            <person name="Wang C."/>
            <person name="Li S."/>
            <person name="Che Y."/>
            <person name="Ortiz-Lopez F.J."/>
            <person name="Bills G.F."/>
            <person name="Liu X."/>
            <person name="An Z."/>
        </authorList>
    </citation>
    <scope>NUCLEOTIDE SEQUENCE [LARGE SCALE GENOMIC DNA]</scope>
    <source>
        <strain evidence="3">ATCC 20868 / MF5171</strain>
    </source>
</reference>
<proteinExistence type="predicted"/>
<gene>
    <name evidence="2" type="ORF">GLAREA_11337</name>
</gene>
<dbReference type="KEGG" id="glz:GLAREA_11337"/>
<dbReference type="RefSeq" id="XP_008077716.1">
    <property type="nucleotide sequence ID" value="XM_008079525.1"/>
</dbReference>
<feature type="region of interest" description="Disordered" evidence="1">
    <location>
        <begin position="1"/>
        <end position="25"/>
    </location>
</feature>
<name>S3DAY6_GLAL2</name>
<evidence type="ECO:0000313" key="2">
    <source>
        <dbReference type="EMBL" id="EPE35637.1"/>
    </source>
</evidence>
<evidence type="ECO:0000313" key="3">
    <source>
        <dbReference type="Proteomes" id="UP000016922"/>
    </source>
</evidence>
<sequence>MTVQSGEEGMSCNNPENQLTGYKPSNHVDPIDCKVTGDGRRTLQFSRRIHHPPQKVVGDNTALNPTSPLKEQLHLNSDALLQQHLHLEITYPLANLQCNLQSRQRLVVVDGHQNVLPERIASSVLSANRQDQLRA</sequence>
<keyword evidence="3" id="KW-1185">Reference proteome</keyword>
<dbReference type="Proteomes" id="UP000016922">
    <property type="component" value="Unassembled WGS sequence"/>
</dbReference>
<dbReference type="EMBL" id="KE145354">
    <property type="protein sequence ID" value="EPE35637.1"/>
    <property type="molecule type" value="Genomic_DNA"/>
</dbReference>
<dbReference type="AlphaFoldDB" id="S3DAY6"/>
<dbReference type="HOGENOM" id="CLU_1885963_0_0_1"/>
<evidence type="ECO:0000256" key="1">
    <source>
        <dbReference type="SAM" id="MobiDB-lite"/>
    </source>
</evidence>
<accession>S3DAY6</accession>
<organism evidence="2 3">
    <name type="scientific">Glarea lozoyensis (strain ATCC 20868 / MF5171)</name>
    <dbReference type="NCBI Taxonomy" id="1116229"/>
    <lineage>
        <taxon>Eukaryota</taxon>
        <taxon>Fungi</taxon>
        <taxon>Dikarya</taxon>
        <taxon>Ascomycota</taxon>
        <taxon>Pezizomycotina</taxon>
        <taxon>Leotiomycetes</taxon>
        <taxon>Helotiales</taxon>
        <taxon>Helotiaceae</taxon>
        <taxon>Glarea</taxon>
    </lineage>
</organism>
<protein>
    <submittedName>
        <fullName evidence="2">Uncharacterized protein</fullName>
    </submittedName>
</protein>
<dbReference type="GeneID" id="19470378"/>
<feature type="compositionally biased region" description="Polar residues" evidence="1">
    <location>
        <begin position="1"/>
        <end position="20"/>
    </location>
</feature>